<dbReference type="EMBL" id="JBBUTG010000011">
    <property type="protein sequence ID" value="MEK8032700.1"/>
    <property type="molecule type" value="Genomic_DNA"/>
</dbReference>
<organism evidence="3 4">
    <name type="scientific">Ideonella lacteola</name>
    <dbReference type="NCBI Taxonomy" id="2984193"/>
    <lineage>
        <taxon>Bacteria</taxon>
        <taxon>Pseudomonadati</taxon>
        <taxon>Pseudomonadota</taxon>
        <taxon>Betaproteobacteria</taxon>
        <taxon>Burkholderiales</taxon>
        <taxon>Sphaerotilaceae</taxon>
        <taxon>Ideonella</taxon>
    </lineage>
</organism>
<evidence type="ECO:0000313" key="3">
    <source>
        <dbReference type="EMBL" id="MEK8032700.1"/>
    </source>
</evidence>
<dbReference type="Proteomes" id="UP001371218">
    <property type="component" value="Unassembled WGS sequence"/>
</dbReference>
<feature type="chain" id="PRO_5047378047" description="DNA repair protein" evidence="2">
    <location>
        <begin position="35"/>
        <end position="226"/>
    </location>
</feature>
<keyword evidence="2" id="KW-0732">Signal</keyword>
<dbReference type="RefSeq" id="WP_341427115.1">
    <property type="nucleotide sequence ID" value="NZ_JBBUTG010000011.1"/>
</dbReference>
<evidence type="ECO:0000313" key="4">
    <source>
        <dbReference type="Proteomes" id="UP001371218"/>
    </source>
</evidence>
<name>A0ABU9BUY8_9BURK</name>
<evidence type="ECO:0000256" key="2">
    <source>
        <dbReference type="SAM" id="SignalP"/>
    </source>
</evidence>
<reference evidence="3 4" key="1">
    <citation type="submission" date="2024-04" db="EMBL/GenBank/DDBJ databases">
        <title>Novel species of the genus Ideonella isolated from streams.</title>
        <authorList>
            <person name="Lu H."/>
        </authorList>
    </citation>
    <scope>NUCLEOTIDE SEQUENCE [LARGE SCALE GENOMIC DNA]</scope>
    <source>
        <strain evidence="3 4">DXS29W</strain>
    </source>
</reference>
<accession>A0ABU9BUY8</accession>
<proteinExistence type="predicted"/>
<feature type="region of interest" description="Disordered" evidence="1">
    <location>
        <begin position="93"/>
        <end position="136"/>
    </location>
</feature>
<comment type="caution">
    <text evidence="3">The sequence shown here is derived from an EMBL/GenBank/DDBJ whole genome shotgun (WGS) entry which is preliminary data.</text>
</comment>
<evidence type="ECO:0008006" key="5">
    <source>
        <dbReference type="Google" id="ProtNLM"/>
    </source>
</evidence>
<evidence type="ECO:0000256" key="1">
    <source>
        <dbReference type="SAM" id="MobiDB-lite"/>
    </source>
</evidence>
<sequence length="226" mass="24717">MTATRSSASTRACRSPWALLVLTALAVHSGACFAEDDKRSAQLREAARRAQQQLQQAQQELNAVKAERDKLASQQGAQQQALAAAQAQGRGQISSLRTSLDRAKADGERLQADLQSERTQRETLARELQASQGQWQSTSQALEEQRRVTQTVAALLERSVKALAAAEEANRQLQALGLKAVEAYTQATPEAMRAHDEPFLGLAAVRLDNEAEVLRRDMAQHRIVAP</sequence>
<feature type="compositionally biased region" description="Basic and acidic residues" evidence="1">
    <location>
        <begin position="99"/>
        <end position="125"/>
    </location>
</feature>
<feature type="signal peptide" evidence="2">
    <location>
        <begin position="1"/>
        <end position="34"/>
    </location>
</feature>
<keyword evidence="4" id="KW-1185">Reference proteome</keyword>
<protein>
    <recommendedName>
        <fullName evidence="5">DNA repair protein</fullName>
    </recommendedName>
</protein>
<gene>
    <name evidence="3" type="ORF">AACH06_17915</name>
</gene>